<reference evidence="2" key="1">
    <citation type="submission" date="2015-06" db="UniProtKB">
        <authorList>
            <consortium name="EnsemblPlants"/>
        </authorList>
    </citation>
    <scope>IDENTIFICATION</scope>
</reference>
<dbReference type="AlphaFoldDB" id="I1PE12"/>
<name>I1PE12_ORYGL</name>
<feature type="region of interest" description="Disordered" evidence="1">
    <location>
        <begin position="1"/>
        <end position="27"/>
    </location>
</feature>
<proteinExistence type="predicted"/>
<sequence length="177" mass="19344">RRTRQQHGRWPPLPPSPAPPPSSSLPRRPWRAAMRLSLSQGQRGNLCAAKATVGGGWTYGGGGGWLSGGGEGEGEEKVRREECGVVMLCSSLFTACVVVVSLGMERGRWCAASDSCRTLSSAWTKEAHNNKILPENVSTLSCQHETKEKVFSYSDASEVLRYAFTMTEAAIDHEYER</sequence>
<evidence type="ECO:0000313" key="2">
    <source>
        <dbReference type="EnsemblPlants" id="ORGLA03G0260800.1"/>
    </source>
</evidence>
<organism evidence="2 3">
    <name type="scientific">Oryza glaberrima</name>
    <name type="common">African rice</name>
    <dbReference type="NCBI Taxonomy" id="4538"/>
    <lineage>
        <taxon>Eukaryota</taxon>
        <taxon>Viridiplantae</taxon>
        <taxon>Streptophyta</taxon>
        <taxon>Embryophyta</taxon>
        <taxon>Tracheophyta</taxon>
        <taxon>Spermatophyta</taxon>
        <taxon>Magnoliopsida</taxon>
        <taxon>Liliopsida</taxon>
        <taxon>Poales</taxon>
        <taxon>Poaceae</taxon>
        <taxon>BOP clade</taxon>
        <taxon>Oryzoideae</taxon>
        <taxon>Oryzeae</taxon>
        <taxon>Oryzinae</taxon>
        <taxon>Oryza</taxon>
    </lineage>
</organism>
<evidence type="ECO:0000256" key="1">
    <source>
        <dbReference type="SAM" id="MobiDB-lite"/>
    </source>
</evidence>
<dbReference type="Proteomes" id="UP000007306">
    <property type="component" value="Chromosome 3"/>
</dbReference>
<evidence type="ECO:0000313" key="3">
    <source>
        <dbReference type="Proteomes" id="UP000007306"/>
    </source>
</evidence>
<dbReference type="STRING" id="4538.I1PE12"/>
<dbReference type="EnsemblPlants" id="ORGLA03G0260800.1">
    <property type="protein sequence ID" value="ORGLA03G0260800.1"/>
    <property type="gene ID" value="ORGLA03G0260800"/>
</dbReference>
<accession>I1PE12</accession>
<feature type="compositionally biased region" description="Pro residues" evidence="1">
    <location>
        <begin position="11"/>
        <end position="23"/>
    </location>
</feature>
<reference evidence="2 3" key="2">
    <citation type="submission" date="2018-04" db="EMBL/GenBank/DDBJ databases">
        <title>OglaRS2 (Oryza glaberrima Reference Sequence Version 2).</title>
        <authorList>
            <person name="Zhang J."/>
            <person name="Kudrna D."/>
            <person name="Lee S."/>
            <person name="Talag J."/>
            <person name="Rajasekar S."/>
            <person name="Wing R.A."/>
        </authorList>
    </citation>
    <scope>NUCLEOTIDE SEQUENCE [LARGE SCALE GENOMIC DNA]</scope>
    <source>
        <strain evidence="2 3">cv. IRGC 96717</strain>
    </source>
</reference>
<dbReference type="OMA" id="WTKEAHN"/>
<dbReference type="Gramene" id="ORGLA03G0260800.1">
    <property type="protein sequence ID" value="ORGLA03G0260800.1"/>
    <property type="gene ID" value="ORGLA03G0260800"/>
</dbReference>
<dbReference type="HOGENOM" id="CLU_1527653_0_0_1"/>
<keyword evidence="3" id="KW-1185">Reference proteome</keyword>
<protein>
    <submittedName>
        <fullName evidence="2">Uncharacterized protein</fullName>
    </submittedName>
</protein>